<dbReference type="CDD" id="cd01647">
    <property type="entry name" value="RT_LTR"/>
    <property type="match status" value="1"/>
</dbReference>
<dbReference type="AlphaFoldDB" id="A0A5N5JZY9"/>
<evidence type="ECO:0000313" key="11">
    <source>
        <dbReference type="EMBL" id="KAB5524881.1"/>
    </source>
</evidence>
<proteinExistence type="predicted"/>
<dbReference type="InterPro" id="IPR000477">
    <property type="entry name" value="RT_dom"/>
</dbReference>
<dbReference type="InterPro" id="IPR051320">
    <property type="entry name" value="Viral_Replic_Matur_Polypro"/>
</dbReference>
<evidence type="ECO:0000256" key="5">
    <source>
        <dbReference type="ARBA" id="ARBA00022750"/>
    </source>
</evidence>
<dbReference type="GO" id="GO:0006508">
    <property type="term" value="P:proteolysis"/>
    <property type="evidence" value="ECO:0007669"/>
    <property type="project" value="UniProtKB-KW"/>
</dbReference>
<evidence type="ECO:0000256" key="8">
    <source>
        <dbReference type="ARBA" id="ARBA00022918"/>
    </source>
</evidence>
<dbReference type="GO" id="GO:0004190">
    <property type="term" value="F:aspartic-type endopeptidase activity"/>
    <property type="evidence" value="ECO:0007669"/>
    <property type="project" value="UniProtKB-KW"/>
</dbReference>
<keyword evidence="12" id="KW-1185">Reference proteome</keyword>
<keyword evidence="5" id="KW-0064">Aspartyl protease</keyword>
<name>A0A5N5JZY9_9ROSI</name>
<feature type="domain" description="Reverse transcriptase" evidence="9">
    <location>
        <begin position="168"/>
        <end position="319"/>
    </location>
</feature>
<gene>
    <name evidence="11" type="ORF">DKX38_022630</name>
</gene>
<dbReference type="Pfam" id="PF00078">
    <property type="entry name" value="RVT_1"/>
    <property type="match status" value="1"/>
</dbReference>
<accession>A0A5N5JZY9</accession>
<evidence type="ECO:0000256" key="4">
    <source>
        <dbReference type="ARBA" id="ARBA00022722"/>
    </source>
</evidence>
<dbReference type="PANTHER" id="PTHR33064:SF37">
    <property type="entry name" value="RIBONUCLEASE H"/>
    <property type="match status" value="1"/>
</dbReference>
<dbReference type="GO" id="GO:0003676">
    <property type="term" value="F:nucleic acid binding"/>
    <property type="evidence" value="ECO:0007669"/>
    <property type="project" value="InterPro"/>
</dbReference>
<evidence type="ECO:0000256" key="3">
    <source>
        <dbReference type="ARBA" id="ARBA00022695"/>
    </source>
</evidence>
<dbReference type="Pfam" id="PF17917">
    <property type="entry name" value="RT_RNaseH"/>
    <property type="match status" value="1"/>
</dbReference>
<evidence type="ECO:0000256" key="2">
    <source>
        <dbReference type="ARBA" id="ARBA00022679"/>
    </source>
</evidence>
<dbReference type="PANTHER" id="PTHR33064">
    <property type="entry name" value="POL PROTEIN"/>
    <property type="match status" value="1"/>
</dbReference>
<dbReference type="Proteomes" id="UP000326939">
    <property type="component" value="Chromosome 15"/>
</dbReference>
<dbReference type="InterPro" id="IPR043502">
    <property type="entry name" value="DNA/RNA_pol_sf"/>
</dbReference>
<dbReference type="GO" id="GO:0003964">
    <property type="term" value="F:RNA-directed DNA polymerase activity"/>
    <property type="evidence" value="ECO:0007669"/>
    <property type="project" value="UniProtKB-KW"/>
</dbReference>
<evidence type="ECO:0000256" key="7">
    <source>
        <dbReference type="ARBA" id="ARBA00022801"/>
    </source>
</evidence>
<dbReference type="SUPFAM" id="SSF56672">
    <property type="entry name" value="DNA/RNA polymerases"/>
    <property type="match status" value="1"/>
</dbReference>
<dbReference type="Gene3D" id="3.30.70.270">
    <property type="match status" value="1"/>
</dbReference>
<keyword evidence="8" id="KW-0695">RNA-directed DNA polymerase</keyword>
<dbReference type="InterPro" id="IPR041373">
    <property type="entry name" value="RT_RNaseH"/>
</dbReference>
<protein>
    <submittedName>
        <fullName evidence="11">Uncharacterized protein</fullName>
    </submittedName>
</protein>
<evidence type="ECO:0000256" key="6">
    <source>
        <dbReference type="ARBA" id="ARBA00022759"/>
    </source>
</evidence>
<evidence type="ECO:0000259" key="9">
    <source>
        <dbReference type="Pfam" id="PF00078"/>
    </source>
</evidence>
<evidence type="ECO:0000256" key="1">
    <source>
        <dbReference type="ARBA" id="ARBA00022670"/>
    </source>
</evidence>
<evidence type="ECO:0000313" key="12">
    <source>
        <dbReference type="Proteomes" id="UP000326939"/>
    </source>
</evidence>
<keyword evidence="2" id="KW-0808">Transferase</keyword>
<organism evidence="11 12">
    <name type="scientific">Salix brachista</name>
    <dbReference type="NCBI Taxonomy" id="2182728"/>
    <lineage>
        <taxon>Eukaryota</taxon>
        <taxon>Viridiplantae</taxon>
        <taxon>Streptophyta</taxon>
        <taxon>Embryophyta</taxon>
        <taxon>Tracheophyta</taxon>
        <taxon>Spermatophyta</taxon>
        <taxon>Magnoliopsida</taxon>
        <taxon>eudicotyledons</taxon>
        <taxon>Gunneridae</taxon>
        <taxon>Pentapetalae</taxon>
        <taxon>rosids</taxon>
        <taxon>fabids</taxon>
        <taxon>Malpighiales</taxon>
        <taxon>Salicaceae</taxon>
        <taxon>Saliceae</taxon>
        <taxon>Salix</taxon>
    </lineage>
</organism>
<keyword evidence="7" id="KW-0378">Hydrolase</keyword>
<reference evidence="12" key="1">
    <citation type="journal article" date="2019" name="Gigascience">
        <title>De novo genome assembly of the endangered Acer yangbiense, a plant species with extremely small populations endemic to Yunnan Province, China.</title>
        <authorList>
            <person name="Yang J."/>
            <person name="Wariss H.M."/>
            <person name="Tao L."/>
            <person name="Zhang R."/>
            <person name="Yun Q."/>
            <person name="Hollingsworth P."/>
            <person name="Dao Z."/>
            <person name="Luo G."/>
            <person name="Guo H."/>
            <person name="Ma Y."/>
            <person name="Sun W."/>
        </authorList>
    </citation>
    <scope>NUCLEOTIDE SEQUENCE [LARGE SCALE GENOMIC DNA]</scope>
    <source>
        <strain evidence="12">cv. br00</strain>
    </source>
</reference>
<evidence type="ECO:0000259" key="10">
    <source>
        <dbReference type="Pfam" id="PF17917"/>
    </source>
</evidence>
<dbReference type="EMBL" id="VDCV01000015">
    <property type="protein sequence ID" value="KAB5524881.1"/>
    <property type="molecule type" value="Genomic_DNA"/>
</dbReference>
<keyword evidence="3" id="KW-0548">Nucleotidyltransferase</keyword>
<keyword evidence="6" id="KW-0255">Endonuclease</keyword>
<dbReference type="Gene3D" id="3.10.10.10">
    <property type="entry name" value="HIV Type 1 Reverse Transcriptase, subunit A, domain 1"/>
    <property type="match status" value="1"/>
</dbReference>
<dbReference type="GO" id="GO:0004519">
    <property type="term" value="F:endonuclease activity"/>
    <property type="evidence" value="ECO:0007669"/>
    <property type="project" value="UniProtKB-KW"/>
</dbReference>
<comment type="caution">
    <text evidence="11">The sequence shown here is derived from an EMBL/GenBank/DDBJ whole genome shotgun (WGS) entry which is preliminary data.</text>
</comment>
<dbReference type="Gene3D" id="3.30.420.10">
    <property type="entry name" value="Ribonuclease H-like superfamily/Ribonuclease H"/>
    <property type="match status" value="1"/>
</dbReference>
<dbReference type="InterPro" id="IPR043128">
    <property type="entry name" value="Rev_trsase/Diguanyl_cyclase"/>
</dbReference>
<dbReference type="InterPro" id="IPR036397">
    <property type="entry name" value="RNaseH_sf"/>
</dbReference>
<feature type="domain" description="Reverse transcriptase RNase H-like" evidence="10">
    <location>
        <begin position="379"/>
        <end position="481"/>
    </location>
</feature>
<sequence length="644" mass="73808">MGGVRLEGMEVTFYKSITKILTTLEPEKLAMIQEVQPETMDFWALQDMAYNLQIGDPIQQRKFEQRYRPLLEELKAQGIIGEKPMAHWSKNRVICKLEIIDPGRTIQCNPIKHVTPAMQDKFKAHIKALLDMKVIRPSTSRHRTNAFIVQSGTFVDPVTGKETKGKECMVYDYRILNENMDKDQYSLPSINTIVQRIGNAKVFSKFDLKARFHQVAMEEESIPWTAFLVPGGLYEWLVMSFGLKNAPAIFQRKMDNCFAGTEKFIAVYIDDILVLSQDLDSHAEHLLTMLNICKENGLILSPQKMKIATTEVDFLGATIGDSRIKPQPHILQKIADVPEKELMTTKGLRSWLGVINYARSYIPRCGTILGPLYSKLPAPNAYIIIESDGCMEGWGGICKWRPGKGSSKSEERVCAYVSGKFVVPKSTIDAEIFAIMETLDKLKIYYMDKEEITIRTDCQAIVSFHDKQSQNKPSRVRWVKFVTITGTGINIRFEHIKGTNNQLADKLSRLAHSIYHCQRKDPEWTLQTQEQEQVHLLIQAMEELEEMIQEEVIFPKGIKEVHNLLIMSLEQLNASSSFKELIRLPNTNQSLQPTTMSTYPRSFKGLAPSRKTRHTAYSLIQLKTWKSRSWEDKLQQWKVYSELS</sequence>
<keyword evidence="4" id="KW-0540">Nuclease</keyword>
<keyword evidence="1" id="KW-0645">Protease</keyword>